<dbReference type="AlphaFoldDB" id="A0AAD4L364"/>
<dbReference type="PROSITE" id="PS00138">
    <property type="entry name" value="SUBTILASE_SER"/>
    <property type="match status" value="1"/>
</dbReference>
<dbReference type="InterPro" id="IPR050819">
    <property type="entry name" value="Tripeptidyl-peptidase_I"/>
</dbReference>
<dbReference type="CDD" id="cd11377">
    <property type="entry name" value="Pro-peptidase_S53"/>
    <property type="match status" value="1"/>
</dbReference>
<evidence type="ECO:0000313" key="18">
    <source>
        <dbReference type="EMBL" id="KAH8978340.1"/>
    </source>
</evidence>
<dbReference type="Gene3D" id="3.40.50.200">
    <property type="entry name" value="Peptidase S8/S53 domain"/>
    <property type="match status" value="1"/>
</dbReference>
<dbReference type="SUPFAM" id="SSF54897">
    <property type="entry name" value="Protease propeptides/inhibitors"/>
    <property type="match status" value="1"/>
</dbReference>
<gene>
    <name evidence="18" type="ORF">EDB92DRAFT_2056165</name>
</gene>
<evidence type="ECO:0000256" key="16">
    <source>
        <dbReference type="SAM" id="MobiDB-lite"/>
    </source>
</evidence>
<dbReference type="PRINTS" id="PR00723">
    <property type="entry name" value="SUBTILISIN"/>
</dbReference>
<feature type="region of interest" description="Disordered" evidence="16">
    <location>
        <begin position="200"/>
        <end position="219"/>
    </location>
</feature>
<evidence type="ECO:0000256" key="15">
    <source>
        <dbReference type="PROSITE-ProRule" id="PRU01032"/>
    </source>
</evidence>
<evidence type="ECO:0000256" key="12">
    <source>
        <dbReference type="ARBA" id="ARBA00023026"/>
    </source>
</evidence>
<evidence type="ECO:0000256" key="7">
    <source>
        <dbReference type="ARBA" id="ARBA00022723"/>
    </source>
</evidence>
<evidence type="ECO:0000256" key="2">
    <source>
        <dbReference type="ARBA" id="ARBA00002451"/>
    </source>
</evidence>
<dbReference type="EMBL" id="JAKELL010000235">
    <property type="protein sequence ID" value="KAH8978340.1"/>
    <property type="molecule type" value="Genomic_DNA"/>
</dbReference>
<comment type="function">
    <text evidence="2">Secreted tripeptidyl-peptidase which degrades proteins at acidic pHs and is involved in virulence.</text>
</comment>
<dbReference type="GO" id="GO:0046872">
    <property type="term" value="F:metal ion binding"/>
    <property type="evidence" value="ECO:0007669"/>
    <property type="project" value="UniProtKB-UniRule"/>
</dbReference>
<evidence type="ECO:0000256" key="3">
    <source>
        <dbReference type="ARBA" id="ARBA00004239"/>
    </source>
</evidence>
<evidence type="ECO:0000256" key="11">
    <source>
        <dbReference type="ARBA" id="ARBA00022837"/>
    </source>
</evidence>
<protein>
    <recommendedName>
        <fullName evidence="4">tripeptidyl-peptidase II</fullName>
        <ecNumber evidence="4">3.4.14.10</ecNumber>
    </recommendedName>
</protein>
<dbReference type="PANTHER" id="PTHR14218">
    <property type="entry name" value="PROTEASE S8 TRIPEPTIDYL PEPTIDASE I CLN2"/>
    <property type="match status" value="1"/>
</dbReference>
<sequence>MRYYRCIFVLSILTTGLLGGFAKHLRLSPPWDDTHIKHSWNAVPKNWESLGHPPSGTAIDLYIALKPQRENAVVDALYEVSEPGHPRYRAYLTKEQVADLVAPRPETLELVNSWLEHHGISSSSISMTHGGNTLMLKAVSVTQADTLLGASYQLYRHIERGETIVRTVGYSLPMALHWHVLTVAPTTSFVFPPRTQWQTAQNRSDRAVKSTSGEPATVLSSRAKVNPVTPSFLRWLYDSEAYTPNTHGENVLGIVGFLGHYPSPADLGAFMRKYLSEAGDATFTVVEINGEKYDPTHPHDEANVDIQYAEAMAYPTPHIFYSTGGGPPRTDDIWMSWLKYILDQENIPQTISISYNILEHFLSREWAINACNQFAKLGVRGVSVLVSSGNKGIGPGTCMRDDGTVRFKPSFPGICPYVTVVGGTTDFEPEVAASFSGGGFSDYFKRPTYQEEAVSTFLQDLGNRYQGLYNASGRGIPDIAAQAVGLPIFLNGNEIKVSGTSAAAPIVAGIISLLNDWLILTGQGPLGFLNPWLYGRGSRGFTDITEGSNPGCNLDGFSAIAGWDPVTGLGTPRFRKMLEQLL</sequence>
<dbReference type="FunFam" id="3.40.50.200:FF:000015">
    <property type="entry name" value="Tripeptidyl peptidase A"/>
    <property type="match status" value="1"/>
</dbReference>
<organism evidence="18 19">
    <name type="scientific">Lactarius akahatsu</name>
    <dbReference type="NCBI Taxonomy" id="416441"/>
    <lineage>
        <taxon>Eukaryota</taxon>
        <taxon>Fungi</taxon>
        <taxon>Dikarya</taxon>
        <taxon>Basidiomycota</taxon>
        <taxon>Agaricomycotina</taxon>
        <taxon>Agaricomycetes</taxon>
        <taxon>Russulales</taxon>
        <taxon>Russulaceae</taxon>
        <taxon>Lactarius</taxon>
    </lineage>
</organism>
<dbReference type="SUPFAM" id="SSF52743">
    <property type="entry name" value="Subtilisin-like"/>
    <property type="match status" value="1"/>
</dbReference>
<evidence type="ECO:0000256" key="14">
    <source>
        <dbReference type="ARBA" id="ARBA00023180"/>
    </source>
</evidence>
<feature type="active site" description="Charge relay system" evidence="15">
    <location>
        <position position="501"/>
    </location>
</feature>
<dbReference type="EC" id="3.4.14.10" evidence="4"/>
<dbReference type="SMART" id="SM00944">
    <property type="entry name" value="Pro-kuma_activ"/>
    <property type="match status" value="1"/>
</dbReference>
<evidence type="ECO:0000256" key="4">
    <source>
        <dbReference type="ARBA" id="ARBA00012462"/>
    </source>
</evidence>
<keyword evidence="10 15" id="KW-0720">Serine protease</keyword>
<feature type="active site" description="Charge relay system" evidence="15">
    <location>
        <position position="305"/>
    </location>
</feature>
<dbReference type="InterPro" id="IPR023828">
    <property type="entry name" value="Peptidase_S8_Ser-AS"/>
</dbReference>
<keyword evidence="6 15" id="KW-0645">Protease</keyword>
<comment type="catalytic activity">
    <reaction evidence="1">
        <text>Release of an N-terminal tripeptide from a polypeptide.</text>
        <dbReference type="EC" id="3.4.14.10"/>
    </reaction>
</comment>
<evidence type="ECO:0000259" key="17">
    <source>
        <dbReference type="PROSITE" id="PS51695"/>
    </source>
</evidence>
<feature type="binding site" evidence="15">
    <location>
        <position position="544"/>
    </location>
    <ligand>
        <name>Ca(2+)</name>
        <dbReference type="ChEBI" id="CHEBI:29108"/>
    </ligand>
</feature>
<proteinExistence type="predicted"/>
<evidence type="ECO:0000256" key="10">
    <source>
        <dbReference type="ARBA" id="ARBA00022825"/>
    </source>
</evidence>
<keyword evidence="12" id="KW-0843">Virulence</keyword>
<keyword evidence="11 15" id="KW-0106">Calcium</keyword>
<name>A0AAD4L364_9AGAM</name>
<feature type="binding site" evidence="15">
    <location>
        <position position="564"/>
    </location>
    <ligand>
        <name>Ca(2+)</name>
        <dbReference type="ChEBI" id="CHEBI:29108"/>
    </ligand>
</feature>
<keyword evidence="14" id="KW-0325">Glycoprotein</keyword>
<evidence type="ECO:0000256" key="8">
    <source>
        <dbReference type="ARBA" id="ARBA00022729"/>
    </source>
</evidence>
<evidence type="ECO:0000256" key="13">
    <source>
        <dbReference type="ARBA" id="ARBA00023145"/>
    </source>
</evidence>
<reference evidence="18" key="1">
    <citation type="submission" date="2022-01" db="EMBL/GenBank/DDBJ databases">
        <title>Comparative genomics reveals a dynamic genome evolution in the ectomycorrhizal milk-cap (Lactarius) mushrooms.</title>
        <authorList>
            <consortium name="DOE Joint Genome Institute"/>
            <person name="Lebreton A."/>
            <person name="Tang N."/>
            <person name="Kuo A."/>
            <person name="LaButti K."/>
            <person name="Drula E."/>
            <person name="Barry K."/>
            <person name="Clum A."/>
            <person name="Lipzen A."/>
            <person name="Mousain D."/>
            <person name="Ng V."/>
            <person name="Wang R."/>
            <person name="Wang X."/>
            <person name="Dai Y."/>
            <person name="Henrissat B."/>
            <person name="Grigoriev I.V."/>
            <person name="Guerin-Laguette A."/>
            <person name="Yu F."/>
            <person name="Martin F.M."/>
        </authorList>
    </citation>
    <scope>NUCLEOTIDE SEQUENCE</scope>
    <source>
        <strain evidence="18">QP</strain>
    </source>
</reference>
<comment type="caution">
    <text evidence="18">The sequence shown here is derived from an EMBL/GenBank/DDBJ whole genome shotgun (WGS) entry which is preliminary data.</text>
</comment>
<evidence type="ECO:0000256" key="6">
    <source>
        <dbReference type="ARBA" id="ARBA00022670"/>
    </source>
</evidence>
<dbReference type="InterPro" id="IPR015500">
    <property type="entry name" value="Peptidase_S8_subtilisin-rel"/>
</dbReference>
<keyword evidence="7 15" id="KW-0479">Metal-binding</keyword>
<dbReference type="PROSITE" id="PS51695">
    <property type="entry name" value="SEDOLISIN"/>
    <property type="match status" value="1"/>
</dbReference>
<dbReference type="GO" id="GO:0006508">
    <property type="term" value="P:proteolysis"/>
    <property type="evidence" value="ECO:0007669"/>
    <property type="project" value="UniProtKB-KW"/>
</dbReference>
<evidence type="ECO:0000256" key="1">
    <source>
        <dbReference type="ARBA" id="ARBA00001910"/>
    </source>
</evidence>
<evidence type="ECO:0000256" key="9">
    <source>
        <dbReference type="ARBA" id="ARBA00022801"/>
    </source>
</evidence>
<dbReference type="CDD" id="cd04056">
    <property type="entry name" value="Peptidases_S53"/>
    <property type="match status" value="1"/>
</dbReference>
<feature type="compositionally biased region" description="Polar residues" evidence="16">
    <location>
        <begin position="209"/>
        <end position="219"/>
    </location>
</feature>
<evidence type="ECO:0000313" key="19">
    <source>
        <dbReference type="Proteomes" id="UP001201163"/>
    </source>
</evidence>
<feature type="active site" description="Charge relay system" evidence="15">
    <location>
        <position position="301"/>
    </location>
</feature>
<dbReference type="GO" id="GO:0005576">
    <property type="term" value="C:extracellular region"/>
    <property type="evidence" value="ECO:0007669"/>
    <property type="project" value="UniProtKB-SubCell"/>
</dbReference>
<evidence type="ECO:0000256" key="5">
    <source>
        <dbReference type="ARBA" id="ARBA00022525"/>
    </source>
</evidence>
<dbReference type="PANTHER" id="PTHR14218:SF15">
    <property type="entry name" value="TRIPEPTIDYL-PEPTIDASE 1"/>
    <property type="match status" value="1"/>
</dbReference>
<comment type="subcellular location">
    <subcellularLocation>
        <location evidence="3">Secreted</location>
        <location evidence="3">Extracellular space</location>
    </subcellularLocation>
</comment>
<accession>A0AAD4L364</accession>
<keyword evidence="13" id="KW-0865">Zymogen</keyword>
<feature type="binding site" evidence="15">
    <location>
        <position position="543"/>
    </location>
    <ligand>
        <name>Ca(2+)</name>
        <dbReference type="ChEBI" id="CHEBI:29108"/>
    </ligand>
</feature>
<keyword evidence="9 15" id="KW-0378">Hydrolase</keyword>
<dbReference type="GO" id="GO:0004252">
    <property type="term" value="F:serine-type endopeptidase activity"/>
    <property type="evidence" value="ECO:0007669"/>
    <property type="project" value="UniProtKB-UniRule"/>
</dbReference>
<dbReference type="Proteomes" id="UP001201163">
    <property type="component" value="Unassembled WGS sequence"/>
</dbReference>
<dbReference type="InterPro" id="IPR030400">
    <property type="entry name" value="Sedolisin_dom"/>
</dbReference>
<comment type="cofactor">
    <cofactor evidence="15">
        <name>Ca(2+)</name>
        <dbReference type="ChEBI" id="CHEBI:29108"/>
    </cofactor>
    <text evidence="15">Binds 1 Ca(2+) ion per subunit.</text>
</comment>
<dbReference type="InterPro" id="IPR015366">
    <property type="entry name" value="S53_propep"/>
</dbReference>
<keyword evidence="19" id="KW-1185">Reference proteome</keyword>
<dbReference type="InterPro" id="IPR036852">
    <property type="entry name" value="Peptidase_S8/S53_dom_sf"/>
</dbReference>
<dbReference type="Pfam" id="PF00082">
    <property type="entry name" value="Peptidase_S8"/>
    <property type="match status" value="1"/>
</dbReference>
<keyword evidence="5" id="KW-0964">Secreted</keyword>
<dbReference type="Pfam" id="PF09286">
    <property type="entry name" value="Pro-kuma_activ"/>
    <property type="match status" value="1"/>
</dbReference>
<dbReference type="InterPro" id="IPR000209">
    <property type="entry name" value="Peptidase_S8/S53_dom"/>
</dbReference>
<dbReference type="GO" id="GO:0008240">
    <property type="term" value="F:tripeptidyl-peptidase activity"/>
    <property type="evidence" value="ECO:0007669"/>
    <property type="project" value="UniProtKB-EC"/>
</dbReference>
<keyword evidence="8" id="KW-0732">Signal</keyword>
<feature type="domain" description="Peptidase S53" evidence="17">
    <location>
        <begin position="227"/>
        <end position="582"/>
    </location>
</feature>
<feature type="binding site" evidence="15">
    <location>
        <position position="562"/>
    </location>
    <ligand>
        <name>Ca(2+)</name>
        <dbReference type="ChEBI" id="CHEBI:29108"/>
    </ligand>
</feature>